<evidence type="ECO:0000313" key="1">
    <source>
        <dbReference type="EMBL" id="SDF30479.1"/>
    </source>
</evidence>
<protein>
    <submittedName>
        <fullName evidence="1">Uncharacterized protein</fullName>
    </submittedName>
</protein>
<evidence type="ECO:0000313" key="2">
    <source>
        <dbReference type="Proteomes" id="UP000198615"/>
    </source>
</evidence>
<name>A0A8G2EXB5_9PROT</name>
<dbReference type="EMBL" id="FNBW01000002">
    <property type="protein sequence ID" value="SDF30479.1"/>
    <property type="molecule type" value="Genomic_DNA"/>
</dbReference>
<proteinExistence type="predicted"/>
<dbReference type="AlphaFoldDB" id="A0A8G2EXB5"/>
<sequence>MLHALKLLMPALFPSWRFFDVIAPSPRIEVAMVDTPALGEPDEDAWRTCRPAPARLGPMDRIVSFFWNPHWNETLYLATCAERLMQDAGEHPGREIRRRLRRDLASQRDESQAAEEPRAAYFRFRLVFVSRQGERLRRDVAYVSPAYPTVDPQDR</sequence>
<comment type="caution">
    <text evidence="1">The sequence shown here is derived from an EMBL/GenBank/DDBJ whole genome shotgun (WGS) entry which is preliminary data.</text>
</comment>
<gene>
    <name evidence="1" type="ORF">SAMN05660686_00971</name>
</gene>
<dbReference type="RefSeq" id="WP_093148553.1">
    <property type="nucleotide sequence ID" value="NZ_FNBW01000002.1"/>
</dbReference>
<accession>A0A8G2EXB5</accession>
<dbReference type="Proteomes" id="UP000198615">
    <property type="component" value="Unassembled WGS sequence"/>
</dbReference>
<reference evidence="1 2" key="1">
    <citation type="submission" date="2016-10" db="EMBL/GenBank/DDBJ databases">
        <authorList>
            <person name="Varghese N."/>
            <person name="Submissions S."/>
        </authorList>
    </citation>
    <scope>NUCLEOTIDE SEQUENCE [LARGE SCALE GENOMIC DNA]</scope>
    <source>
        <strain evidence="1 2">DSM 18839</strain>
    </source>
</reference>
<dbReference type="OrthoDB" id="5702680at2"/>
<organism evidence="1 2">
    <name type="scientific">Thalassobaculum litoreum DSM 18839</name>
    <dbReference type="NCBI Taxonomy" id="1123362"/>
    <lineage>
        <taxon>Bacteria</taxon>
        <taxon>Pseudomonadati</taxon>
        <taxon>Pseudomonadota</taxon>
        <taxon>Alphaproteobacteria</taxon>
        <taxon>Rhodospirillales</taxon>
        <taxon>Thalassobaculaceae</taxon>
        <taxon>Thalassobaculum</taxon>
    </lineage>
</organism>
<keyword evidence="2" id="KW-1185">Reference proteome</keyword>